<dbReference type="Proteomes" id="UP000694501">
    <property type="component" value="Unassembled WGS sequence"/>
</dbReference>
<sequence length="112" mass="12796">MATSEEDVRRLALAYPEVTERSCYGTPAFYVSGRIFARIHDEPGVLVLWRADLGEREALLQGEPDKFFTTDHYRGHASVLARLARLRTAELRELLGESWHARAPKRLRDDTA</sequence>
<evidence type="ECO:0000313" key="1">
    <source>
        <dbReference type="EMBL" id="MBU7597999.1"/>
    </source>
</evidence>
<name>A0A949JKQ6_9ACTN</name>
<dbReference type="AlphaFoldDB" id="A0A949JKQ6"/>
<dbReference type="RefSeq" id="WP_211041680.1">
    <property type="nucleotide sequence ID" value="NZ_JAELVF020000001.1"/>
</dbReference>
<dbReference type="EMBL" id="JAELVF020000001">
    <property type="protein sequence ID" value="MBU7597999.1"/>
    <property type="molecule type" value="Genomic_DNA"/>
</dbReference>
<dbReference type="InterPro" id="IPR038056">
    <property type="entry name" value="YjbR-like_sf"/>
</dbReference>
<dbReference type="Pfam" id="PF04237">
    <property type="entry name" value="YjbR"/>
    <property type="match status" value="1"/>
</dbReference>
<reference evidence="1" key="1">
    <citation type="submission" date="2021-06" db="EMBL/GenBank/DDBJ databases">
        <title>Sequencing of actinobacteria type strains.</title>
        <authorList>
            <person name="Nguyen G.-S."/>
            <person name="Wentzel A."/>
        </authorList>
    </citation>
    <scope>NUCLEOTIDE SEQUENCE</scope>
    <source>
        <strain evidence="1">P38-E01</strain>
    </source>
</reference>
<evidence type="ECO:0000313" key="2">
    <source>
        <dbReference type="Proteomes" id="UP000694501"/>
    </source>
</evidence>
<dbReference type="InterPro" id="IPR058532">
    <property type="entry name" value="YjbR/MT2646/Rv2570-like"/>
</dbReference>
<dbReference type="GO" id="GO:0003677">
    <property type="term" value="F:DNA binding"/>
    <property type="evidence" value="ECO:0007669"/>
    <property type="project" value="UniProtKB-KW"/>
</dbReference>
<protein>
    <submittedName>
        <fullName evidence="1">MmcQ/YjbR family DNA-binding protein</fullName>
    </submittedName>
</protein>
<proteinExistence type="predicted"/>
<dbReference type="Gene3D" id="3.90.1150.30">
    <property type="match status" value="1"/>
</dbReference>
<comment type="caution">
    <text evidence="1">The sequence shown here is derived from an EMBL/GenBank/DDBJ whole genome shotgun (WGS) entry which is preliminary data.</text>
</comment>
<organism evidence="1 2">
    <name type="scientific">Streptomyces tardus</name>
    <dbReference type="NCBI Taxonomy" id="2780544"/>
    <lineage>
        <taxon>Bacteria</taxon>
        <taxon>Bacillati</taxon>
        <taxon>Actinomycetota</taxon>
        <taxon>Actinomycetes</taxon>
        <taxon>Kitasatosporales</taxon>
        <taxon>Streptomycetaceae</taxon>
        <taxon>Streptomyces</taxon>
    </lineage>
</organism>
<dbReference type="SUPFAM" id="SSF142906">
    <property type="entry name" value="YjbR-like"/>
    <property type="match status" value="1"/>
</dbReference>
<accession>A0A949JKQ6</accession>
<gene>
    <name evidence="1" type="ORF">JGS22_010350</name>
</gene>
<keyword evidence="2" id="KW-1185">Reference proteome</keyword>
<keyword evidence="1" id="KW-0238">DNA-binding</keyword>